<dbReference type="Proteomes" id="UP000190188">
    <property type="component" value="Unassembled WGS sequence"/>
</dbReference>
<accession>A0A1T2XHU6</accession>
<dbReference type="STRING" id="1324314.BVG16_10235"/>
<evidence type="ECO:0000256" key="2">
    <source>
        <dbReference type="SAM" id="SignalP"/>
    </source>
</evidence>
<dbReference type="PROSITE" id="PS51257">
    <property type="entry name" value="PROKAR_LIPOPROTEIN"/>
    <property type="match status" value="1"/>
</dbReference>
<gene>
    <name evidence="3" type="ORF">BVG16_10235</name>
</gene>
<evidence type="ECO:0000256" key="1">
    <source>
        <dbReference type="ARBA" id="ARBA00022729"/>
    </source>
</evidence>
<name>A0A1T2XHU6_9BACL</name>
<feature type="signal peptide" evidence="2">
    <location>
        <begin position="1"/>
        <end position="22"/>
    </location>
</feature>
<proteinExistence type="predicted"/>
<feature type="chain" id="PRO_5038618077" evidence="2">
    <location>
        <begin position="23"/>
        <end position="539"/>
    </location>
</feature>
<keyword evidence="4" id="KW-1185">Reference proteome</keyword>
<dbReference type="PANTHER" id="PTHR43649">
    <property type="entry name" value="ARABINOSE-BINDING PROTEIN-RELATED"/>
    <property type="match status" value="1"/>
</dbReference>
<dbReference type="PANTHER" id="PTHR43649:SF33">
    <property type="entry name" value="POLYGALACTURONAN_RHAMNOGALACTURONAN-BINDING PROTEIN YTCQ"/>
    <property type="match status" value="1"/>
</dbReference>
<dbReference type="SUPFAM" id="SSF53850">
    <property type="entry name" value="Periplasmic binding protein-like II"/>
    <property type="match status" value="1"/>
</dbReference>
<dbReference type="EMBL" id="MSZX01000003">
    <property type="protein sequence ID" value="OPA79440.1"/>
    <property type="molecule type" value="Genomic_DNA"/>
</dbReference>
<dbReference type="RefSeq" id="WP_078498440.1">
    <property type="nucleotide sequence ID" value="NZ_MSZX01000003.1"/>
</dbReference>
<protein>
    <submittedName>
        <fullName evidence="3">ABC transporter substrate-binding protein</fullName>
    </submittedName>
</protein>
<comment type="caution">
    <text evidence="3">The sequence shown here is derived from an EMBL/GenBank/DDBJ whole genome shotgun (WGS) entry which is preliminary data.</text>
</comment>
<reference evidence="3 4" key="1">
    <citation type="submission" date="2017-01" db="EMBL/GenBank/DDBJ databases">
        <title>Genome analysis of Paenibacillus selenitrireducens ES3-24.</title>
        <authorList>
            <person name="Xu D."/>
            <person name="Yao R."/>
            <person name="Zheng S."/>
        </authorList>
    </citation>
    <scope>NUCLEOTIDE SEQUENCE [LARGE SCALE GENOMIC DNA]</scope>
    <source>
        <strain evidence="3 4">ES3-24</strain>
    </source>
</reference>
<evidence type="ECO:0000313" key="4">
    <source>
        <dbReference type="Proteomes" id="UP000190188"/>
    </source>
</evidence>
<dbReference type="InterPro" id="IPR050490">
    <property type="entry name" value="Bact_solute-bd_prot1"/>
</dbReference>
<organism evidence="3 4">
    <name type="scientific">Paenibacillus selenitireducens</name>
    <dbReference type="NCBI Taxonomy" id="1324314"/>
    <lineage>
        <taxon>Bacteria</taxon>
        <taxon>Bacillati</taxon>
        <taxon>Bacillota</taxon>
        <taxon>Bacilli</taxon>
        <taxon>Bacillales</taxon>
        <taxon>Paenibacillaceae</taxon>
        <taxon>Paenibacillus</taxon>
    </lineage>
</organism>
<dbReference type="Gene3D" id="3.40.190.10">
    <property type="entry name" value="Periplasmic binding protein-like II"/>
    <property type="match status" value="2"/>
</dbReference>
<sequence length="539" mass="60258">MKRNVKKFGVILLTSLLALSIAACSTSGSDQTQEGTTADGKTTEGAKLTNLSYWVSMHSAAAAQMKTYAEMGMYKELEKITGVKVDFEHPPSDAAQAKEQFNLMMVSEKLPDVIETSWIGYPGGPEKAIQDNKIIKLNDYIDQYAPNLKKLLTDHPDWKKQVTTDDGNMYMFPFFRGGDKVRVFYGPAVRKDWLDKLGLTVPTTIDEWHEVLTAFKDKDPNGNGKADEIPLYITLDDVALDAPFLGAWGINYGFYQDGGKVKFGPTQPEYKEFLTTMNKWYQEGLIDKDFAAPNSKLFDAKMTGNQLGAALVYNGGGIGKYANLMKDKDPNFNLVAAEYPVLKKGDKQMWGQKDFATNGIGAAISTSNKNPIETVKWLDYAYGEQGDLLFNYGKEGEAYSMVNGVPTFLPEVLNPPSGVSLQQSFAKHNRSTWSAPFVLSENFQMQYLALDNQKDALSIWSHPTGERKMPLVTPTNDESSQFASIMTDINTYKDEMFLKFIMGAEPLDNFDKYVKKIETMGIEDALKIQQAALERFNKR</sequence>
<dbReference type="OrthoDB" id="9787283at2"/>
<evidence type="ECO:0000313" key="3">
    <source>
        <dbReference type="EMBL" id="OPA79440.1"/>
    </source>
</evidence>
<dbReference type="AlphaFoldDB" id="A0A1T2XHU6"/>
<keyword evidence="1 2" id="KW-0732">Signal</keyword>